<feature type="region of interest" description="Disordered" evidence="11">
    <location>
        <begin position="327"/>
        <end position="348"/>
    </location>
</feature>
<reference evidence="13" key="1">
    <citation type="submission" date="2011-08" db="EMBL/GenBank/DDBJ databases">
        <authorList>
            <person name="Rombauts S."/>
        </authorList>
    </citation>
    <scope>NUCLEOTIDE SEQUENCE</scope>
    <source>
        <strain evidence="13">London</strain>
    </source>
</reference>
<reference evidence="12" key="2">
    <citation type="submission" date="2015-06" db="UniProtKB">
        <authorList>
            <consortium name="EnsemblMetazoa"/>
        </authorList>
    </citation>
    <scope>IDENTIFICATION</scope>
</reference>
<gene>
    <name evidence="12" type="primary">107370876</name>
</gene>
<keyword evidence="7" id="KW-0496">Mitochondrion</keyword>
<comment type="similarity">
    <text evidence="2 10">Belongs to the mitochondrial carrier (TC 2.A.29) family.</text>
</comment>
<evidence type="ECO:0000256" key="11">
    <source>
        <dbReference type="SAM" id="MobiDB-lite"/>
    </source>
</evidence>
<feature type="repeat" description="Solcar" evidence="9">
    <location>
        <begin position="161"/>
        <end position="247"/>
    </location>
</feature>
<dbReference type="Proteomes" id="UP000015104">
    <property type="component" value="Unassembled WGS sequence"/>
</dbReference>
<keyword evidence="10" id="KW-0813">Transport</keyword>
<dbReference type="EMBL" id="CAEY01000792">
    <property type="status" value="NOT_ANNOTATED_CDS"/>
    <property type="molecule type" value="Genomic_DNA"/>
</dbReference>
<dbReference type="Pfam" id="PF00153">
    <property type="entry name" value="Mito_carr"/>
    <property type="match status" value="1"/>
</dbReference>
<dbReference type="PANTHER" id="PTHR10780:SF18">
    <property type="entry name" value="LD43650P"/>
    <property type="match status" value="1"/>
</dbReference>
<dbReference type="HOGENOM" id="CLU_058300_2_0_1"/>
<dbReference type="OrthoDB" id="10253709at2759"/>
<evidence type="ECO:0000256" key="3">
    <source>
        <dbReference type="ARBA" id="ARBA00022692"/>
    </source>
</evidence>
<dbReference type="OMA" id="CERTLEY"/>
<keyword evidence="6" id="KW-1133">Transmembrane helix</keyword>
<keyword evidence="5" id="KW-1000">Mitochondrion outer membrane</keyword>
<dbReference type="eggNOG" id="KOG2745">
    <property type="taxonomic scope" value="Eukaryota"/>
</dbReference>
<dbReference type="KEGG" id="tut:107370876"/>
<dbReference type="AlphaFoldDB" id="T1JV95"/>
<evidence type="ECO:0000256" key="10">
    <source>
        <dbReference type="RuleBase" id="RU000488"/>
    </source>
</evidence>
<evidence type="ECO:0000313" key="13">
    <source>
        <dbReference type="Proteomes" id="UP000015104"/>
    </source>
</evidence>
<dbReference type="SUPFAM" id="SSF103506">
    <property type="entry name" value="Mitochondrial carrier"/>
    <property type="match status" value="1"/>
</dbReference>
<keyword evidence="8 9" id="KW-0472">Membrane</keyword>
<dbReference type="EnsemblMetazoa" id="tetur02g03790.1">
    <property type="protein sequence ID" value="tetur02g03790.1"/>
    <property type="gene ID" value="tetur02g03790"/>
</dbReference>
<evidence type="ECO:0000313" key="12">
    <source>
        <dbReference type="EnsemblMetazoa" id="tetur02g03790.1"/>
    </source>
</evidence>
<evidence type="ECO:0000256" key="5">
    <source>
        <dbReference type="ARBA" id="ARBA00022787"/>
    </source>
</evidence>
<evidence type="ECO:0000256" key="8">
    <source>
        <dbReference type="ARBA" id="ARBA00023136"/>
    </source>
</evidence>
<name>T1JV95_TETUR</name>
<proteinExistence type="inferred from homology"/>
<evidence type="ECO:0000256" key="7">
    <source>
        <dbReference type="ARBA" id="ARBA00023128"/>
    </source>
</evidence>
<feature type="repeat" description="Solcar" evidence="9">
    <location>
        <begin position="8"/>
        <end position="108"/>
    </location>
</feature>
<keyword evidence="13" id="KW-1185">Reference proteome</keyword>
<dbReference type="PROSITE" id="PS50920">
    <property type="entry name" value="SOLCAR"/>
    <property type="match status" value="2"/>
</dbReference>
<evidence type="ECO:0000256" key="4">
    <source>
        <dbReference type="ARBA" id="ARBA00022737"/>
    </source>
</evidence>
<protein>
    <submittedName>
        <fullName evidence="12">Uncharacterized protein</fullName>
    </submittedName>
</protein>
<dbReference type="GO" id="GO:0005741">
    <property type="term" value="C:mitochondrial outer membrane"/>
    <property type="evidence" value="ECO:0007669"/>
    <property type="project" value="UniProtKB-SubCell"/>
</dbReference>
<evidence type="ECO:0000256" key="2">
    <source>
        <dbReference type="ARBA" id="ARBA00006375"/>
    </source>
</evidence>
<keyword evidence="3 9" id="KW-0812">Transmembrane</keyword>
<evidence type="ECO:0000256" key="9">
    <source>
        <dbReference type="PROSITE-ProRule" id="PRU00282"/>
    </source>
</evidence>
<sequence length="348" mass="39084">MADQNQNEHELSFEAHNDVAKLVICVVKHPFDLAKTLIQIGYEPLPSFPTRNIFGRPKIGLPGALSYLGFVFRHEGVTGIFRGLPYNVIDYFSYRYTYNYIEKNVGKYCPYLQITTPDLSEDSAEVTTTEYQPAPNLIIKLHKDGRRQNVPIDFSSSFDELTRVVARDGLCITGALVASYPFHVLLIRNFASFVGKETVYDFPFSAIKDIVNNEGLLGFYSGFVPRLIGELSCLVVTKSIIILLIKPYFNTPEYSSILTTIVNFIVPAVLYPFNLVSTVMAVNGCKSIQAANLEPEFISWTECWNHLSSMGNLKRGSSIIWRFQTLPPSGTPPRPDGFSSYGSLKKSW</sequence>
<organism evidence="12 13">
    <name type="scientific">Tetranychus urticae</name>
    <name type="common">Two-spotted spider mite</name>
    <dbReference type="NCBI Taxonomy" id="32264"/>
    <lineage>
        <taxon>Eukaryota</taxon>
        <taxon>Metazoa</taxon>
        <taxon>Ecdysozoa</taxon>
        <taxon>Arthropoda</taxon>
        <taxon>Chelicerata</taxon>
        <taxon>Arachnida</taxon>
        <taxon>Acari</taxon>
        <taxon>Acariformes</taxon>
        <taxon>Trombidiformes</taxon>
        <taxon>Prostigmata</taxon>
        <taxon>Eleutherengona</taxon>
        <taxon>Raphignathae</taxon>
        <taxon>Tetranychoidea</taxon>
        <taxon>Tetranychidae</taxon>
        <taxon>Tetranychus</taxon>
    </lineage>
</organism>
<dbReference type="InterPro" id="IPR023395">
    <property type="entry name" value="MCP_dom_sf"/>
</dbReference>
<dbReference type="InterPro" id="IPR018108">
    <property type="entry name" value="MCP_transmembrane"/>
</dbReference>
<dbReference type="PANTHER" id="PTHR10780">
    <property type="entry name" value="MITOCHONDRIAL CARRIER HOMOLOG"/>
    <property type="match status" value="1"/>
</dbReference>
<evidence type="ECO:0000256" key="1">
    <source>
        <dbReference type="ARBA" id="ARBA00004374"/>
    </source>
</evidence>
<keyword evidence="4" id="KW-0677">Repeat</keyword>
<evidence type="ECO:0000256" key="6">
    <source>
        <dbReference type="ARBA" id="ARBA00022989"/>
    </source>
</evidence>
<accession>T1JV95</accession>
<dbReference type="Gene3D" id="1.50.40.10">
    <property type="entry name" value="Mitochondrial carrier domain"/>
    <property type="match status" value="1"/>
</dbReference>
<comment type="subcellular location">
    <subcellularLocation>
        <location evidence="1">Mitochondrion outer membrane</location>
        <topology evidence="1">Multi-pass membrane protein</topology>
    </subcellularLocation>
</comment>